<dbReference type="PANTHER" id="PTHR47505:SF1">
    <property type="entry name" value="DNA UTILIZATION PROTEIN YHGH"/>
    <property type="match status" value="1"/>
</dbReference>
<keyword evidence="3" id="KW-0808">Transferase</keyword>
<dbReference type="EMBL" id="MLJW01000299">
    <property type="protein sequence ID" value="OIQ90224.1"/>
    <property type="molecule type" value="Genomic_DNA"/>
</dbReference>
<gene>
    <name evidence="3" type="primary">prs_13</name>
    <name evidence="3" type="ORF">GALL_278550</name>
</gene>
<proteinExistence type="inferred from homology"/>
<accession>A0A1J5R2P0</accession>
<keyword evidence="3" id="KW-0418">Kinase</keyword>
<dbReference type="SUPFAM" id="SSF53271">
    <property type="entry name" value="PRTase-like"/>
    <property type="match status" value="1"/>
</dbReference>
<dbReference type="Pfam" id="PF00156">
    <property type="entry name" value="Pribosyltran"/>
    <property type="match status" value="1"/>
</dbReference>
<dbReference type="CDD" id="cd06223">
    <property type="entry name" value="PRTases_typeI"/>
    <property type="match status" value="1"/>
</dbReference>
<dbReference type="InterPro" id="IPR029057">
    <property type="entry name" value="PRTase-like"/>
</dbReference>
<reference evidence="3" key="1">
    <citation type="submission" date="2016-10" db="EMBL/GenBank/DDBJ databases">
        <title>Sequence of Gallionella enrichment culture.</title>
        <authorList>
            <person name="Poehlein A."/>
            <person name="Muehling M."/>
            <person name="Daniel R."/>
        </authorList>
    </citation>
    <scope>NUCLEOTIDE SEQUENCE</scope>
</reference>
<dbReference type="AlphaFoldDB" id="A0A1J5R2P0"/>
<comment type="similarity">
    <text evidence="1">Belongs to the ComF/GntX family.</text>
</comment>
<dbReference type="GO" id="GO:0016301">
    <property type="term" value="F:kinase activity"/>
    <property type="evidence" value="ECO:0007669"/>
    <property type="project" value="UniProtKB-KW"/>
</dbReference>
<evidence type="ECO:0000313" key="3">
    <source>
        <dbReference type="EMBL" id="OIQ90224.1"/>
    </source>
</evidence>
<dbReference type="PANTHER" id="PTHR47505">
    <property type="entry name" value="DNA UTILIZATION PROTEIN YHGH"/>
    <property type="match status" value="1"/>
</dbReference>
<protein>
    <submittedName>
        <fullName evidence="3">Ribose-phosphate pyrophosphokinase</fullName>
    </submittedName>
</protein>
<feature type="domain" description="Phosphoribosyltransferase" evidence="2">
    <location>
        <begin position="182"/>
        <end position="233"/>
    </location>
</feature>
<dbReference type="InterPro" id="IPR051910">
    <property type="entry name" value="ComF/GntX_DNA_util-trans"/>
</dbReference>
<sequence>MPSRPFLLLQRLRAVLRPTGLCGLCALPSTQPLCEPCQTQYLPPEPTRCQRCALELAGGAGVCGTCLKSPPPYIQALALGDYAEPIDRLVQRLKFGGEPAIGRWLGRLLAQRWQQDGRTLPDLVVPVPLSKARLQARGYNQSWEMVRGFAGELNLRARSDVLLRVRDAVPQSGLPLRQRARNIRGAFTAPRALEGARLLLVDDVMTTGSTLTEAAAVLLRQGASEVSVAVALRTPPPR</sequence>
<evidence type="ECO:0000259" key="2">
    <source>
        <dbReference type="Pfam" id="PF00156"/>
    </source>
</evidence>
<comment type="caution">
    <text evidence="3">The sequence shown here is derived from an EMBL/GenBank/DDBJ whole genome shotgun (WGS) entry which is preliminary data.</text>
</comment>
<dbReference type="InterPro" id="IPR000836">
    <property type="entry name" value="PRTase_dom"/>
</dbReference>
<dbReference type="Gene3D" id="3.40.50.2020">
    <property type="match status" value="1"/>
</dbReference>
<evidence type="ECO:0000256" key="1">
    <source>
        <dbReference type="ARBA" id="ARBA00008007"/>
    </source>
</evidence>
<organism evidence="3">
    <name type="scientific">mine drainage metagenome</name>
    <dbReference type="NCBI Taxonomy" id="410659"/>
    <lineage>
        <taxon>unclassified sequences</taxon>
        <taxon>metagenomes</taxon>
        <taxon>ecological metagenomes</taxon>
    </lineage>
</organism>
<name>A0A1J5R2P0_9ZZZZ</name>